<dbReference type="Proteomes" id="UP000198854">
    <property type="component" value="Unassembled WGS sequence"/>
</dbReference>
<feature type="transmembrane region" description="Helical" evidence="3">
    <location>
        <begin position="81"/>
        <end position="103"/>
    </location>
</feature>
<dbReference type="PROSITE" id="PS00379">
    <property type="entry name" value="CDP_ALCOHOL_P_TRANSF"/>
    <property type="match status" value="1"/>
</dbReference>
<dbReference type="GO" id="GO:0016780">
    <property type="term" value="F:phosphotransferase activity, for other substituted phosphate groups"/>
    <property type="evidence" value="ECO:0007669"/>
    <property type="project" value="InterPro"/>
</dbReference>
<dbReference type="EMBL" id="FNDD01000002">
    <property type="protein sequence ID" value="SDG72809.1"/>
    <property type="molecule type" value="Genomic_DNA"/>
</dbReference>
<organism evidence="4 5">
    <name type="scientific">Vibrio xiamenensis</name>
    <dbReference type="NCBI Taxonomy" id="861298"/>
    <lineage>
        <taxon>Bacteria</taxon>
        <taxon>Pseudomonadati</taxon>
        <taxon>Pseudomonadota</taxon>
        <taxon>Gammaproteobacteria</taxon>
        <taxon>Vibrionales</taxon>
        <taxon>Vibrionaceae</taxon>
        <taxon>Vibrio</taxon>
    </lineage>
</organism>
<keyword evidence="3" id="KW-0472">Membrane</keyword>
<dbReference type="Gene3D" id="1.20.120.1760">
    <property type="match status" value="1"/>
</dbReference>
<gene>
    <name evidence="4" type="ORF">SAMN04488136_10229</name>
</gene>
<name>A0A1G7WLR2_9VIBR</name>
<reference evidence="4 5" key="1">
    <citation type="submission" date="2016-10" db="EMBL/GenBank/DDBJ databases">
        <authorList>
            <person name="de Groot N.N."/>
        </authorList>
    </citation>
    <scope>NUCLEOTIDE SEQUENCE [LARGE SCALE GENOMIC DNA]</scope>
    <source>
        <strain evidence="4 5">CGMCC 1.10228</strain>
    </source>
</reference>
<proteinExistence type="inferred from homology"/>
<evidence type="ECO:0000313" key="5">
    <source>
        <dbReference type="Proteomes" id="UP000198854"/>
    </source>
</evidence>
<sequence length="206" mass="22364">MLDRYSTRWVKHPLTRIAMLLDDADITANQVTIAGFVVGLIALPALAYQQYTLALVAILLNRLCDGLDGALARIQGVTDAGGFLDICLDFLFYSLVPFGFVLANPEHNAIAGALLIFSFVGTGSSFLAFAIQASKRGIINPVYQHKSLYYMGGLTEGTETIGCFVILCLLPEHFATIAYVFATACWFTTATRIYSGFQTLKQDSAA</sequence>
<evidence type="ECO:0000256" key="2">
    <source>
        <dbReference type="RuleBase" id="RU003750"/>
    </source>
</evidence>
<keyword evidence="5" id="KW-1185">Reference proteome</keyword>
<dbReference type="OrthoDB" id="9790577at2"/>
<protein>
    <submittedName>
        <fullName evidence="4">Phosphatidylglycerophosphate synthase</fullName>
    </submittedName>
</protein>
<comment type="similarity">
    <text evidence="2">Belongs to the CDP-alcohol phosphatidyltransferase class-I family.</text>
</comment>
<dbReference type="RefSeq" id="WP_093268859.1">
    <property type="nucleotide sequence ID" value="NZ_FNDD01000002.1"/>
</dbReference>
<accession>A0A1G7WLR2</accession>
<keyword evidence="1 2" id="KW-0808">Transferase</keyword>
<dbReference type="STRING" id="861298.SAMN04488136_10229"/>
<keyword evidence="3" id="KW-1133">Transmembrane helix</keyword>
<dbReference type="InterPro" id="IPR000462">
    <property type="entry name" value="CDP-OH_P_trans"/>
</dbReference>
<evidence type="ECO:0000313" key="4">
    <source>
        <dbReference type="EMBL" id="SDG72809.1"/>
    </source>
</evidence>
<dbReference type="GO" id="GO:0008654">
    <property type="term" value="P:phospholipid biosynthetic process"/>
    <property type="evidence" value="ECO:0007669"/>
    <property type="project" value="InterPro"/>
</dbReference>
<dbReference type="AlphaFoldDB" id="A0A1G7WLR2"/>
<dbReference type="GO" id="GO:0016020">
    <property type="term" value="C:membrane"/>
    <property type="evidence" value="ECO:0007669"/>
    <property type="project" value="InterPro"/>
</dbReference>
<feature type="transmembrane region" description="Helical" evidence="3">
    <location>
        <begin position="33"/>
        <end position="60"/>
    </location>
</feature>
<dbReference type="InterPro" id="IPR043130">
    <property type="entry name" value="CDP-OH_PTrfase_TM_dom"/>
</dbReference>
<keyword evidence="3" id="KW-0812">Transmembrane</keyword>
<evidence type="ECO:0000256" key="3">
    <source>
        <dbReference type="SAM" id="Phobius"/>
    </source>
</evidence>
<feature type="transmembrane region" description="Helical" evidence="3">
    <location>
        <begin position="109"/>
        <end position="131"/>
    </location>
</feature>
<dbReference type="Pfam" id="PF01066">
    <property type="entry name" value="CDP-OH_P_transf"/>
    <property type="match status" value="1"/>
</dbReference>
<evidence type="ECO:0000256" key="1">
    <source>
        <dbReference type="ARBA" id="ARBA00022679"/>
    </source>
</evidence>
<dbReference type="InterPro" id="IPR048254">
    <property type="entry name" value="CDP_ALCOHOL_P_TRANSF_CS"/>
</dbReference>